<keyword evidence="1" id="KW-1133">Transmembrane helix</keyword>
<dbReference type="STRING" id="75913.A0A0K0EV73"/>
<dbReference type="Pfam" id="PF10192">
    <property type="entry name" value="GPR180-TMEM145_TM"/>
    <property type="match status" value="1"/>
</dbReference>
<organism evidence="3 4">
    <name type="scientific">Strongyloides venezuelensis</name>
    <name type="common">Threadworm</name>
    <dbReference type="NCBI Taxonomy" id="75913"/>
    <lineage>
        <taxon>Eukaryota</taxon>
        <taxon>Metazoa</taxon>
        <taxon>Ecdysozoa</taxon>
        <taxon>Nematoda</taxon>
        <taxon>Chromadorea</taxon>
        <taxon>Rhabditida</taxon>
        <taxon>Tylenchina</taxon>
        <taxon>Panagrolaimomorpha</taxon>
        <taxon>Strongyloidoidea</taxon>
        <taxon>Strongyloididae</taxon>
        <taxon>Strongyloides</taxon>
    </lineage>
</organism>
<reference evidence="4" key="2">
    <citation type="submission" date="2015-08" db="UniProtKB">
        <authorList>
            <consortium name="WormBaseParasite"/>
        </authorList>
    </citation>
    <scope>IDENTIFICATION</scope>
</reference>
<name>A0A0K0EV73_STRVS</name>
<evidence type="ECO:0000259" key="2">
    <source>
        <dbReference type="Pfam" id="PF10192"/>
    </source>
</evidence>
<feature type="domain" description="GPR180/TMEM145 transmembrane" evidence="2">
    <location>
        <begin position="230"/>
        <end position="450"/>
    </location>
</feature>
<evidence type="ECO:0000256" key="1">
    <source>
        <dbReference type="SAM" id="Phobius"/>
    </source>
</evidence>
<dbReference type="InterPro" id="IPR019336">
    <property type="entry name" value="GPR180/TMEM145_TM"/>
</dbReference>
<evidence type="ECO:0000313" key="3">
    <source>
        <dbReference type="Proteomes" id="UP000035680"/>
    </source>
</evidence>
<feature type="transmembrane region" description="Helical" evidence="1">
    <location>
        <begin position="372"/>
        <end position="390"/>
    </location>
</feature>
<keyword evidence="3" id="KW-1185">Reference proteome</keyword>
<feature type="transmembrane region" description="Helical" evidence="1">
    <location>
        <begin position="334"/>
        <end position="352"/>
    </location>
</feature>
<dbReference type="GO" id="GO:0007186">
    <property type="term" value="P:G protein-coupled receptor signaling pathway"/>
    <property type="evidence" value="ECO:0007669"/>
    <property type="project" value="InterPro"/>
</dbReference>
<dbReference type="AlphaFoldDB" id="A0A0K0EV73"/>
<dbReference type="InterPro" id="IPR047831">
    <property type="entry name" value="GPR180/TMEM145"/>
</dbReference>
<feature type="transmembrane region" description="Helical" evidence="1">
    <location>
        <begin position="434"/>
        <end position="455"/>
    </location>
</feature>
<dbReference type="GO" id="GO:0019236">
    <property type="term" value="P:response to pheromone"/>
    <property type="evidence" value="ECO:0007669"/>
    <property type="project" value="InterPro"/>
</dbReference>
<accession>A0A0K0EV73</accession>
<dbReference type="PANTHER" id="PTHR23252:SF43">
    <property type="entry name" value="INTIMAL THICKNESS RELATED RECEPTOR IRP DOMAIN-CONTAINING PROTEIN"/>
    <property type="match status" value="1"/>
</dbReference>
<feature type="transmembrane region" description="Helical" evidence="1">
    <location>
        <begin position="402"/>
        <end position="422"/>
    </location>
</feature>
<dbReference type="WBParaSite" id="SVE_0042200.1">
    <property type="protein sequence ID" value="SVE_0042200.1"/>
    <property type="gene ID" value="SVE_0042200"/>
</dbReference>
<reference evidence="3" key="1">
    <citation type="submission" date="2014-07" db="EMBL/GenBank/DDBJ databases">
        <authorList>
            <person name="Martin A.A"/>
            <person name="De Silva N."/>
        </authorList>
    </citation>
    <scope>NUCLEOTIDE SEQUENCE</scope>
</reference>
<keyword evidence="1" id="KW-0472">Membrane</keyword>
<protein>
    <submittedName>
        <fullName evidence="4">GpcrRhopsn4 domain-containing protein</fullName>
    </submittedName>
</protein>
<feature type="transmembrane region" description="Helical" evidence="1">
    <location>
        <begin position="222"/>
        <end position="239"/>
    </location>
</feature>
<proteinExistence type="predicted"/>
<sequence length="502" mass="58675">MLLHPLHLLIILYYYTIQIIGIRVTGKWTPTKEPLKFIAKFGFQQLDPLDIPNSMGFVYGNITTRELNENINNEYLLTIVPETKIYSFLNIKNSKVDDTFCSNLLKDISNIAFDSRCFTNGSRGDIFRWVPCPKNKLCIDEDDPKKVLPNHQMTFRIREPVTPEFWYVLGLSCHLNEKCKWIQSTNKKFIDIKYDIWLTNGNPNLRWSNIFRLQLSFDKQRLEDIYGISLFIYIILFVIQKQSLENKGRLNKACTYYKILYNSIICHLISFFLSTLNISSIAWSGNSIEIANFLSKIFQIIAISYISLFMVKFAQEWRIHISKPKGLSLITRKIWLILTGISVTLYFIKYFLFTTNIYTPGEFETYPDCGLILIRCFYTVWFLYEIRFYIDSVTELNQASFLAHFGASTLVWFVYYPIFGVFSHLISEFWRSKIVIGITTFADTVCVGCLVNFLYQNNSPERIFQASLPIDIMLSQRTDSLDSAEKILLDDYKEDNDEEGII</sequence>
<dbReference type="Proteomes" id="UP000035680">
    <property type="component" value="Unassembled WGS sequence"/>
</dbReference>
<dbReference type="PANTHER" id="PTHR23252">
    <property type="entry name" value="INTIMAL THICKNESS RECEPTOR-RELATED"/>
    <property type="match status" value="1"/>
</dbReference>
<feature type="transmembrane region" description="Helical" evidence="1">
    <location>
        <begin position="259"/>
        <end position="285"/>
    </location>
</feature>
<keyword evidence="1" id="KW-0812">Transmembrane</keyword>
<evidence type="ECO:0000313" key="4">
    <source>
        <dbReference type="WBParaSite" id="SVE_0042200.1"/>
    </source>
</evidence>
<feature type="transmembrane region" description="Helical" evidence="1">
    <location>
        <begin position="297"/>
        <end position="314"/>
    </location>
</feature>